<dbReference type="InterPro" id="IPR001932">
    <property type="entry name" value="PPM-type_phosphatase-like_dom"/>
</dbReference>
<dbReference type="SUPFAM" id="SSF81606">
    <property type="entry name" value="PP2C-like"/>
    <property type="match status" value="1"/>
</dbReference>
<name>A0A183ANI9_9TREM</name>
<sequence length="108" mass="12035">LISPEPEITVLDRDRSLDEIIVLACDGVWDVLSNEALCSLLQHRMRCTDDLSTVCNETIDTCLYMGSSDNMSMVLVAFDPAPRTDPKCKLEDEKLDAILLERAKGGYI</sequence>
<dbReference type="GO" id="GO:0004722">
    <property type="term" value="F:protein serine/threonine phosphatase activity"/>
    <property type="evidence" value="ECO:0007669"/>
    <property type="project" value="InterPro"/>
</dbReference>
<dbReference type="Pfam" id="PF00481">
    <property type="entry name" value="PP2C"/>
    <property type="match status" value="1"/>
</dbReference>
<protein>
    <submittedName>
        <fullName evidence="2">PPM-type phosphatase domain-containing protein</fullName>
    </submittedName>
</protein>
<dbReference type="AlphaFoldDB" id="A0A183ANI9"/>
<dbReference type="InterPro" id="IPR036457">
    <property type="entry name" value="PPM-type-like_dom_sf"/>
</dbReference>
<feature type="domain" description="PPM-type phosphatase" evidence="1">
    <location>
        <begin position="1"/>
        <end position="78"/>
    </location>
</feature>
<reference evidence="2" key="1">
    <citation type="submission" date="2016-06" db="UniProtKB">
        <authorList>
            <consortium name="WormBaseParasite"/>
        </authorList>
    </citation>
    <scope>IDENTIFICATION</scope>
</reference>
<organism evidence="2">
    <name type="scientific">Echinostoma caproni</name>
    <dbReference type="NCBI Taxonomy" id="27848"/>
    <lineage>
        <taxon>Eukaryota</taxon>
        <taxon>Metazoa</taxon>
        <taxon>Spiralia</taxon>
        <taxon>Lophotrochozoa</taxon>
        <taxon>Platyhelminthes</taxon>
        <taxon>Trematoda</taxon>
        <taxon>Digenea</taxon>
        <taxon>Plagiorchiida</taxon>
        <taxon>Echinostomata</taxon>
        <taxon>Echinostomatoidea</taxon>
        <taxon>Echinostomatidae</taxon>
        <taxon>Echinostoma</taxon>
    </lineage>
</organism>
<dbReference type="InterPro" id="IPR015655">
    <property type="entry name" value="PP2C"/>
</dbReference>
<evidence type="ECO:0000313" key="2">
    <source>
        <dbReference type="WBParaSite" id="ECPE_0000855001-mRNA-1"/>
    </source>
</evidence>
<dbReference type="Gene3D" id="3.60.40.10">
    <property type="entry name" value="PPM-type phosphatase domain"/>
    <property type="match status" value="1"/>
</dbReference>
<accession>A0A183ANI9</accession>
<evidence type="ECO:0000259" key="1">
    <source>
        <dbReference type="PROSITE" id="PS51746"/>
    </source>
</evidence>
<dbReference type="PROSITE" id="PS51746">
    <property type="entry name" value="PPM_2"/>
    <property type="match status" value="1"/>
</dbReference>
<dbReference type="PANTHER" id="PTHR47992">
    <property type="entry name" value="PROTEIN PHOSPHATASE"/>
    <property type="match status" value="1"/>
</dbReference>
<dbReference type="WBParaSite" id="ECPE_0000855001-mRNA-1">
    <property type="protein sequence ID" value="ECPE_0000855001-mRNA-1"/>
    <property type="gene ID" value="ECPE_0000855001"/>
</dbReference>
<proteinExistence type="predicted"/>